<keyword evidence="4 5" id="KW-0472">Membrane</keyword>
<comment type="subcellular location">
    <subcellularLocation>
        <location evidence="1">Membrane</location>
        <topology evidence="1">Multi-pass membrane protein</topology>
    </subcellularLocation>
</comment>
<gene>
    <name evidence="7" type="ORF">AB0I48_02120</name>
</gene>
<keyword evidence="8" id="KW-1185">Reference proteome</keyword>
<evidence type="ECO:0000313" key="7">
    <source>
        <dbReference type="EMBL" id="MEV0706339.1"/>
    </source>
</evidence>
<sequence>MLSAALSSGIGAVLVLAGVPKVGDRARMARAVRGYRLLPDAFAPVVGAGLPWLEIVLGIALVLGVAPRITGAVAAALFAAFFVALTVNLVRGRRDLDCGCFAFGAGTEEIAHISWWHPSRAAALAIAAGVVAGTPALSGVERAAGAGIGIFMVAVIAVGVYARSVMSFGRRPVDDYLSAAAVELRAVSSLSRY</sequence>
<dbReference type="Proteomes" id="UP001551695">
    <property type="component" value="Unassembled WGS sequence"/>
</dbReference>
<organism evidence="7 8">
    <name type="scientific">Nocardia aurea</name>
    <dbReference type="NCBI Taxonomy" id="2144174"/>
    <lineage>
        <taxon>Bacteria</taxon>
        <taxon>Bacillati</taxon>
        <taxon>Actinomycetota</taxon>
        <taxon>Actinomycetes</taxon>
        <taxon>Mycobacteriales</taxon>
        <taxon>Nocardiaceae</taxon>
        <taxon>Nocardia</taxon>
    </lineage>
</organism>
<feature type="transmembrane region" description="Helical" evidence="5">
    <location>
        <begin position="69"/>
        <end position="87"/>
    </location>
</feature>
<keyword evidence="3 5" id="KW-1133">Transmembrane helix</keyword>
<evidence type="ECO:0000256" key="1">
    <source>
        <dbReference type="ARBA" id="ARBA00004141"/>
    </source>
</evidence>
<protein>
    <submittedName>
        <fullName evidence="7">MauE/DoxX family redox-associated membrane protein</fullName>
    </submittedName>
</protein>
<name>A0ABV3FLP6_9NOCA</name>
<reference evidence="7 8" key="1">
    <citation type="submission" date="2024-06" db="EMBL/GenBank/DDBJ databases">
        <title>The Natural Products Discovery Center: Release of the First 8490 Sequenced Strains for Exploring Actinobacteria Biosynthetic Diversity.</title>
        <authorList>
            <person name="Kalkreuter E."/>
            <person name="Kautsar S.A."/>
            <person name="Yang D."/>
            <person name="Bader C.D."/>
            <person name="Teijaro C.N."/>
            <person name="Fluegel L."/>
            <person name="Davis C.M."/>
            <person name="Simpson J.R."/>
            <person name="Lauterbach L."/>
            <person name="Steele A.D."/>
            <person name="Gui C."/>
            <person name="Meng S."/>
            <person name="Li G."/>
            <person name="Viehrig K."/>
            <person name="Ye F."/>
            <person name="Su P."/>
            <person name="Kiefer A.F."/>
            <person name="Nichols A."/>
            <person name="Cepeda A.J."/>
            <person name="Yan W."/>
            <person name="Fan B."/>
            <person name="Jiang Y."/>
            <person name="Adhikari A."/>
            <person name="Zheng C.-J."/>
            <person name="Schuster L."/>
            <person name="Cowan T.M."/>
            <person name="Smanski M.J."/>
            <person name="Chevrette M.G."/>
            <person name="De Carvalho L.P.S."/>
            <person name="Shen B."/>
        </authorList>
    </citation>
    <scope>NUCLEOTIDE SEQUENCE [LARGE SCALE GENOMIC DNA]</scope>
    <source>
        <strain evidence="7 8">NPDC050403</strain>
    </source>
</reference>
<proteinExistence type="predicted"/>
<evidence type="ECO:0000256" key="2">
    <source>
        <dbReference type="ARBA" id="ARBA00022692"/>
    </source>
</evidence>
<dbReference type="RefSeq" id="WP_357779508.1">
    <property type="nucleotide sequence ID" value="NZ_JBFAKC010000001.1"/>
</dbReference>
<dbReference type="EMBL" id="JBFAKC010000001">
    <property type="protein sequence ID" value="MEV0706339.1"/>
    <property type="molecule type" value="Genomic_DNA"/>
</dbReference>
<evidence type="ECO:0000256" key="5">
    <source>
        <dbReference type="SAM" id="Phobius"/>
    </source>
</evidence>
<evidence type="ECO:0000313" key="8">
    <source>
        <dbReference type="Proteomes" id="UP001551695"/>
    </source>
</evidence>
<feature type="transmembrane region" description="Helical" evidence="5">
    <location>
        <begin position="41"/>
        <end position="62"/>
    </location>
</feature>
<evidence type="ECO:0000256" key="4">
    <source>
        <dbReference type="ARBA" id="ARBA00023136"/>
    </source>
</evidence>
<feature type="domain" description="Methylamine utilisation protein MauE" evidence="6">
    <location>
        <begin position="2"/>
        <end position="130"/>
    </location>
</feature>
<dbReference type="Pfam" id="PF07291">
    <property type="entry name" value="MauE"/>
    <property type="match status" value="1"/>
</dbReference>
<accession>A0ABV3FLP6</accession>
<keyword evidence="2 5" id="KW-0812">Transmembrane</keyword>
<evidence type="ECO:0000256" key="3">
    <source>
        <dbReference type="ARBA" id="ARBA00022989"/>
    </source>
</evidence>
<feature type="transmembrane region" description="Helical" evidence="5">
    <location>
        <begin position="143"/>
        <end position="162"/>
    </location>
</feature>
<evidence type="ECO:0000259" key="6">
    <source>
        <dbReference type="Pfam" id="PF07291"/>
    </source>
</evidence>
<comment type="caution">
    <text evidence="7">The sequence shown here is derived from an EMBL/GenBank/DDBJ whole genome shotgun (WGS) entry which is preliminary data.</text>
</comment>
<dbReference type="InterPro" id="IPR009908">
    <property type="entry name" value="Methylamine_util_MauE"/>
</dbReference>